<dbReference type="GO" id="GO:0044718">
    <property type="term" value="P:siderophore transmembrane transport"/>
    <property type="evidence" value="ECO:0007669"/>
    <property type="project" value="TreeGrafter"/>
</dbReference>
<evidence type="ECO:0000256" key="2">
    <source>
        <dbReference type="ARBA" id="ARBA00022448"/>
    </source>
</evidence>
<dbReference type="SUPFAM" id="SSF56935">
    <property type="entry name" value="Porins"/>
    <property type="match status" value="1"/>
</dbReference>
<dbReference type="PANTHER" id="PTHR30069">
    <property type="entry name" value="TONB-DEPENDENT OUTER MEMBRANE RECEPTOR"/>
    <property type="match status" value="1"/>
</dbReference>
<dbReference type="PANTHER" id="PTHR30069:SF40">
    <property type="entry name" value="TONB-DEPENDENT RECEPTOR NMB0964-RELATED"/>
    <property type="match status" value="1"/>
</dbReference>
<dbReference type="GO" id="GO:0009279">
    <property type="term" value="C:cell outer membrane"/>
    <property type="evidence" value="ECO:0007669"/>
    <property type="project" value="UniProtKB-SubCell"/>
</dbReference>
<sequence length="730" mass="79754">MDIQKRFVKSKLALSASITAATLAGSVYSAEDTPAVTHLEDRLESIVITAPFQASEGQTALPIGILSGEALREKATNSLGDTLKNEIGIANASFGPGVGQPIIRGQTGNRVSILQNSIGLTDASNVSPDHVNGTEALLADRIEVIRGPSTLLYGSGAVGGVVNVIDNRIPSQLVDHPHLQLEHTYNSVNEENKTIIRLDASASSFGFHLDAFTRNNDNVEINGSAIDEAAVEKLEEMAEALLGEEHSDEGDPVFYNSNGFVGNSEGEGNGFTVGASYVGDSGFFGFSVAEITNEYGLPPGSHGHDHSEKERSDEDHEEEEVEFVRIGMDQTRYDFKGQYNFTSSPLESIKATVGYTDYEHHEIEYFEDGGFEVGTLFSNKGTEARFEFKRAAIGNWEGVWGLQLSDVEFSAIGEEAFIPRSDISNLGLFGVERYSKNRFTAELGIRLEENTVDPDGACNNSETAMSVSSSVLYDLDAQSNFLVAAARSERSPTIEELYSNVALSDCSRIMNNKDLVFHAATSLYEVGNTQLDKETSNNIEFGYRRHSGSITGEISAYYNQIDDYIYFNLTGESINKQFVAIYQASDATFSGLEAEMSLAVYESNGIRGELSFFGDIVNAEFDAGGNVPRIPPMKLGAELRYFADNWSAHIHATHFDSQDDTGMLELETDSYTLVSVYADYHVPIGGDSEFKLFVRGDNLLDQEIRNHSSLLKNFAPESGRGVTLGLRFEY</sequence>
<evidence type="ECO:0000259" key="8">
    <source>
        <dbReference type="Pfam" id="PF00593"/>
    </source>
</evidence>
<evidence type="ECO:0000256" key="1">
    <source>
        <dbReference type="ARBA" id="ARBA00004571"/>
    </source>
</evidence>
<dbReference type="EMBL" id="UINC01017733">
    <property type="protein sequence ID" value="SVA73864.1"/>
    <property type="molecule type" value="Genomic_DNA"/>
</dbReference>
<organism evidence="10">
    <name type="scientific">marine metagenome</name>
    <dbReference type="NCBI Taxonomy" id="408172"/>
    <lineage>
        <taxon>unclassified sequences</taxon>
        <taxon>metagenomes</taxon>
        <taxon>ecological metagenomes</taxon>
    </lineage>
</organism>
<comment type="subcellular location">
    <subcellularLocation>
        <location evidence="1">Cell outer membrane</location>
        <topology evidence="1">Multi-pass membrane protein</topology>
    </subcellularLocation>
</comment>
<evidence type="ECO:0000256" key="7">
    <source>
        <dbReference type="SAM" id="MobiDB-lite"/>
    </source>
</evidence>
<feature type="region of interest" description="Disordered" evidence="7">
    <location>
        <begin position="295"/>
        <end position="318"/>
    </location>
</feature>
<evidence type="ECO:0008006" key="11">
    <source>
        <dbReference type="Google" id="ProtNLM"/>
    </source>
</evidence>
<dbReference type="GO" id="GO:0015344">
    <property type="term" value="F:siderophore uptake transmembrane transporter activity"/>
    <property type="evidence" value="ECO:0007669"/>
    <property type="project" value="TreeGrafter"/>
</dbReference>
<dbReference type="InterPro" id="IPR039426">
    <property type="entry name" value="TonB-dep_rcpt-like"/>
</dbReference>
<evidence type="ECO:0000256" key="3">
    <source>
        <dbReference type="ARBA" id="ARBA00022692"/>
    </source>
</evidence>
<accession>A0A381YA38</accession>
<keyword evidence="4" id="KW-0798">TonB box</keyword>
<evidence type="ECO:0000256" key="4">
    <source>
        <dbReference type="ARBA" id="ARBA00023077"/>
    </source>
</evidence>
<dbReference type="InterPro" id="IPR036942">
    <property type="entry name" value="Beta-barrel_TonB_sf"/>
</dbReference>
<keyword evidence="2" id="KW-0813">Transport</keyword>
<dbReference type="InterPro" id="IPR037066">
    <property type="entry name" value="Plug_dom_sf"/>
</dbReference>
<evidence type="ECO:0000256" key="6">
    <source>
        <dbReference type="ARBA" id="ARBA00023237"/>
    </source>
</evidence>
<dbReference type="InterPro" id="IPR012910">
    <property type="entry name" value="Plug_dom"/>
</dbReference>
<keyword evidence="6" id="KW-0998">Cell outer membrane</keyword>
<gene>
    <name evidence="10" type="ORF">METZ01_LOCUS126718</name>
</gene>
<dbReference type="Gene3D" id="2.170.130.10">
    <property type="entry name" value="TonB-dependent receptor, plug domain"/>
    <property type="match status" value="1"/>
</dbReference>
<protein>
    <recommendedName>
        <fullName evidence="11">TonB-dependent receptor plug domain-containing protein</fullName>
    </recommendedName>
</protein>
<evidence type="ECO:0000313" key="10">
    <source>
        <dbReference type="EMBL" id="SVA73864.1"/>
    </source>
</evidence>
<reference evidence="10" key="1">
    <citation type="submission" date="2018-05" db="EMBL/GenBank/DDBJ databases">
        <authorList>
            <person name="Lanie J.A."/>
            <person name="Ng W.-L."/>
            <person name="Kazmierczak K.M."/>
            <person name="Andrzejewski T.M."/>
            <person name="Davidsen T.M."/>
            <person name="Wayne K.J."/>
            <person name="Tettelin H."/>
            <person name="Glass J.I."/>
            <person name="Rusch D."/>
            <person name="Podicherti R."/>
            <person name="Tsui H.-C.T."/>
            <person name="Winkler M.E."/>
        </authorList>
    </citation>
    <scope>NUCLEOTIDE SEQUENCE</scope>
</reference>
<evidence type="ECO:0000256" key="5">
    <source>
        <dbReference type="ARBA" id="ARBA00023136"/>
    </source>
</evidence>
<keyword evidence="3" id="KW-0812">Transmembrane</keyword>
<evidence type="ECO:0000259" key="9">
    <source>
        <dbReference type="Pfam" id="PF07715"/>
    </source>
</evidence>
<dbReference type="InterPro" id="IPR000531">
    <property type="entry name" value="Beta-barrel_TonB"/>
</dbReference>
<feature type="domain" description="TonB-dependent receptor-like beta-barrel" evidence="8">
    <location>
        <begin position="277"/>
        <end position="699"/>
    </location>
</feature>
<feature type="domain" description="TonB-dependent receptor plug" evidence="9">
    <location>
        <begin position="59"/>
        <end position="161"/>
    </location>
</feature>
<dbReference type="Pfam" id="PF00593">
    <property type="entry name" value="TonB_dep_Rec_b-barrel"/>
    <property type="match status" value="1"/>
</dbReference>
<proteinExistence type="predicted"/>
<feature type="compositionally biased region" description="Basic and acidic residues" evidence="7">
    <location>
        <begin position="302"/>
        <end position="314"/>
    </location>
</feature>
<dbReference type="PROSITE" id="PS52016">
    <property type="entry name" value="TONB_DEPENDENT_REC_3"/>
    <property type="match status" value="1"/>
</dbReference>
<dbReference type="Pfam" id="PF07715">
    <property type="entry name" value="Plug"/>
    <property type="match status" value="1"/>
</dbReference>
<dbReference type="Gene3D" id="2.40.170.20">
    <property type="entry name" value="TonB-dependent receptor, beta-barrel domain"/>
    <property type="match status" value="1"/>
</dbReference>
<keyword evidence="5" id="KW-0472">Membrane</keyword>
<name>A0A381YA38_9ZZZZ</name>
<dbReference type="AlphaFoldDB" id="A0A381YA38"/>